<dbReference type="AlphaFoldDB" id="A0A7R7XZJ7"/>
<dbReference type="InterPro" id="IPR029058">
    <property type="entry name" value="AB_hydrolase_fold"/>
</dbReference>
<evidence type="ECO:0000313" key="4">
    <source>
        <dbReference type="Proteomes" id="UP000654913"/>
    </source>
</evidence>
<organism evidence="3 4">
    <name type="scientific">Aspergillus puulaauensis</name>
    <dbReference type="NCBI Taxonomy" id="1220207"/>
    <lineage>
        <taxon>Eukaryota</taxon>
        <taxon>Fungi</taxon>
        <taxon>Dikarya</taxon>
        <taxon>Ascomycota</taxon>
        <taxon>Pezizomycotina</taxon>
        <taxon>Eurotiomycetes</taxon>
        <taxon>Eurotiomycetidae</taxon>
        <taxon>Eurotiales</taxon>
        <taxon>Aspergillaceae</taxon>
        <taxon>Aspergillus</taxon>
    </lineage>
</organism>
<dbReference type="Proteomes" id="UP000654913">
    <property type="component" value="Chromosome 8"/>
</dbReference>
<dbReference type="Pfam" id="PF07859">
    <property type="entry name" value="Abhydrolase_3"/>
    <property type="match status" value="1"/>
</dbReference>
<keyword evidence="1" id="KW-0378">Hydrolase</keyword>
<dbReference type="PANTHER" id="PTHR48081:SF3">
    <property type="entry name" value="ALPHA_BETA HYDROLASE FOLD-3 DOMAIN-CONTAINING PROTEIN"/>
    <property type="match status" value="1"/>
</dbReference>
<dbReference type="GeneID" id="64980612"/>
<dbReference type="GO" id="GO:0016787">
    <property type="term" value="F:hydrolase activity"/>
    <property type="evidence" value="ECO:0007669"/>
    <property type="project" value="UniProtKB-KW"/>
</dbReference>
<dbReference type="InterPro" id="IPR050300">
    <property type="entry name" value="GDXG_lipolytic_enzyme"/>
</dbReference>
<gene>
    <name evidence="3" type="ORF">APUU_80918A</name>
</gene>
<reference evidence="3" key="1">
    <citation type="submission" date="2021-01" db="EMBL/GenBank/DDBJ databases">
        <authorList>
            <consortium name="Aspergillus puulaauensis MK2 genome sequencing consortium"/>
            <person name="Kazuki M."/>
            <person name="Futagami T."/>
        </authorList>
    </citation>
    <scope>NUCLEOTIDE SEQUENCE</scope>
    <source>
        <strain evidence="3">MK2</strain>
    </source>
</reference>
<feature type="domain" description="Alpha/beta hydrolase fold-3" evidence="2">
    <location>
        <begin position="37"/>
        <end position="133"/>
    </location>
</feature>
<dbReference type="RefSeq" id="XP_041562801.1">
    <property type="nucleotide sequence ID" value="XM_041697252.1"/>
</dbReference>
<sequence length="307" mass="33590">MSRKEYVYKEVEGGEPLVASVWYKPGGSDTPKPIAHYFHGGNWVLGHKDMLSPYYIEKLLELGFGAVVSPNYRLGPTISAQEGPVQDAKDSYLWSQGELPNILVEDANIHLDGSKVVTLGHSAGGTLALLMASLPQKPLAILDIFGLKHLDDEFYHTPNPAFAKIPDFQQTLLDRVLDDVPAPSAATPPGGPNGPDFSNYRVAWLFTAFKKGSWLSSIQPDGNYGAIDPSRLFSSSFPPTYFIHGSMDTLVGVRFAEQAFEELKNKGVKTKLVIEEAPHGFDVGSKPGEHRYNVITDGFKFLASHAT</sequence>
<dbReference type="EMBL" id="AP024450">
    <property type="protein sequence ID" value="BCS30615.1"/>
    <property type="molecule type" value="Genomic_DNA"/>
</dbReference>
<dbReference type="SUPFAM" id="SSF53474">
    <property type="entry name" value="alpha/beta-Hydrolases"/>
    <property type="match status" value="1"/>
</dbReference>
<dbReference type="OrthoDB" id="19653at2759"/>
<dbReference type="InterPro" id="IPR013094">
    <property type="entry name" value="AB_hydrolase_3"/>
</dbReference>
<proteinExistence type="predicted"/>
<evidence type="ECO:0000259" key="2">
    <source>
        <dbReference type="Pfam" id="PF07859"/>
    </source>
</evidence>
<evidence type="ECO:0000313" key="3">
    <source>
        <dbReference type="EMBL" id="BCS30615.1"/>
    </source>
</evidence>
<keyword evidence="4" id="KW-1185">Reference proteome</keyword>
<evidence type="ECO:0000256" key="1">
    <source>
        <dbReference type="ARBA" id="ARBA00022801"/>
    </source>
</evidence>
<protein>
    <recommendedName>
        <fullName evidence="2">Alpha/beta hydrolase fold-3 domain-containing protein</fullName>
    </recommendedName>
</protein>
<reference evidence="3" key="2">
    <citation type="submission" date="2021-02" db="EMBL/GenBank/DDBJ databases">
        <title>Aspergillus puulaauensis MK2 genome sequence.</title>
        <authorList>
            <person name="Futagami T."/>
            <person name="Mori K."/>
            <person name="Kadooka C."/>
            <person name="Tanaka T."/>
        </authorList>
    </citation>
    <scope>NUCLEOTIDE SEQUENCE</scope>
    <source>
        <strain evidence="3">MK2</strain>
    </source>
</reference>
<name>A0A7R7XZJ7_9EURO</name>
<dbReference type="Gene3D" id="3.40.50.1820">
    <property type="entry name" value="alpha/beta hydrolase"/>
    <property type="match status" value="1"/>
</dbReference>
<accession>A0A7R7XZJ7</accession>
<dbReference type="PANTHER" id="PTHR48081">
    <property type="entry name" value="AB HYDROLASE SUPERFAMILY PROTEIN C4A8.06C"/>
    <property type="match status" value="1"/>
</dbReference>
<dbReference type="KEGG" id="apuu:APUU_80918A"/>